<proteinExistence type="predicted"/>
<dbReference type="PANTHER" id="PTHR47221">
    <property type="entry name" value="FIBRINOGEN ALPHA CHAIN"/>
    <property type="match status" value="1"/>
</dbReference>
<evidence type="ECO:0000256" key="7">
    <source>
        <dbReference type="ARBA" id="ARBA00023157"/>
    </source>
</evidence>
<evidence type="ECO:0000256" key="11">
    <source>
        <dbReference type="SAM" id="MobiDB-lite"/>
    </source>
</evidence>
<keyword evidence="6" id="KW-0094">Blood coagulation</keyword>
<dbReference type="PROSITE" id="PS00514">
    <property type="entry name" value="FIBRINOGEN_C_1"/>
    <property type="match status" value="1"/>
</dbReference>
<feature type="signal peptide" evidence="12">
    <location>
        <begin position="1"/>
        <end position="19"/>
    </location>
</feature>
<keyword evidence="5 10" id="KW-0175">Coiled coil</keyword>
<dbReference type="InterPro" id="IPR002181">
    <property type="entry name" value="Fibrinogen_a/b/g_C_dom"/>
</dbReference>
<evidence type="ECO:0000256" key="9">
    <source>
        <dbReference type="ARBA" id="ARBA00025974"/>
    </source>
</evidence>
<feature type="coiled-coil region" evidence="10">
    <location>
        <begin position="130"/>
        <end position="164"/>
    </location>
</feature>
<reference evidence="14" key="2">
    <citation type="submission" date="2025-09" db="UniProtKB">
        <authorList>
            <consortium name="Ensembl"/>
        </authorList>
    </citation>
    <scope>IDENTIFICATION</scope>
</reference>
<evidence type="ECO:0000256" key="6">
    <source>
        <dbReference type="ARBA" id="ARBA00023084"/>
    </source>
</evidence>
<dbReference type="SUPFAM" id="SSF56496">
    <property type="entry name" value="Fibrinogen C-terminal domain-like"/>
    <property type="match status" value="1"/>
</dbReference>
<feature type="domain" description="Fibrinogen C-terminal" evidence="13">
    <location>
        <begin position="386"/>
        <end position="609"/>
    </location>
</feature>
<keyword evidence="3" id="KW-0356">Hemostasis</keyword>
<dbReference type="SMART" id="SM01212">
    <property type="entry name" value="Fib_alpha"/>
    <property type="match status" value="1"/>
</dbReference>
<comment type="subunit">
    <text evidence="9">Heterohexamer; disulfide linked. Contains 2 sets of 3 non-identical chains (alpha, beta and gamma). The 2 heterotrimers are in head to head conformation with the N-termini in a small central domain.</text>
</comment>
<accession>A0A3B3ZQC6</accession>
<keyword evidence="4 12" id="KW-0732">Signal</keyword>
<keyword evidence="7" id="KW-1015">Disulfide bond</keyword>
<keyword evidence="2" id="KW-0964">Secreted</keyword>
<dbReference type="InterPro" id="IPR012290">
    <property type="entry name" value="Fibrinogen_a/b/g_coil_dom"/>
</dbReference>
<dbReference type="Proteomes" id="UP000261520">
    <property type="component" value="Unplaced"/>
</dbReference>
<evidence type="ECO:0000256" key="12">
    <source>
        <dbReference type="SAM" id="SignalP"/>
    </source>
</evidence>
<comment type="subcellular location">
    <subcellularLocation>
        <location evidence="1">Secreted</location>
    </subcellularLocation>
</comment>
<dbReference type="GO" id="GO:0005102">
    <property type="term" value="F:signaling receptor binding"/>
    <property type="evidence" value="ECO:0007669"/>
    <property type="project" value="InterPro"/>
</dbReference>
<dbReference type="SUPFAM" id="SSF58010">
    <property type="entry name" value="Fibrinogen coiled-coil and central regions"/>
    <property type="match status" value="1"/>
</dbReference>
<feature type="compositionally biased region" description="Polar residues" evidence="11">
    <location>
        <begin position="245"/>
        <end position="255"/>
    </location>
</feature>
<dbReference type="GO" id="GO:0042730">
    <property type="term" value="P:fibrinolysis"/>
    <property type="evidence" value="ECO:0007669"/>
    <property type="project" value="TreeGrafter"/>
</dbReference>
<evidence type="ECO:0000256" key="5">
    <source>
        <dbReference type="ARBA" id="ARBA00023054"/>
    </source>
</evidence>
<evidence type="ECO:0000256" key="1">
    <source>
        <dbReference type="ARBA" id="ARBA00004613"/>
    </source>
</evidence>
<dbReference type="GO" id="GO:0030674">
    <property type="term" value="F:protein-macromolecule adaptor activity"/>
    <property type="evidence" value="ECO:0007669"/>
    <property type="project" value="TreeGrafter"/>
</dbReference>
<evidence type="ECO:0000313" key="15">
    <source>
        <dbReference type="Proteomes" id="UP000261520"/>
    </source>
</evidence>
<sequence length="610" mass="66912">LAVMKALVLALVLVSSAAAQVDPRGARPVVPNTRSEKCATQKEWPFCTDDEWGSKCPSGCRIQGLLEHYDHGFLKRIEKIRGLLDQNKAKHRSTDQVTKQTFDFLREKLIVSSGSDNNYLDMAQTLRQRITEMKIKIDQQLQVLAALKENVKDQVNDMLKLEVDIDMKLRTCKGSCKTYNTYEVDHQGHVALEKQLDTLTNPNEFVGTLHVMKSRPLKDAVVDSIYKSKDPQTVKTVQLFLEPEGSQSSPATISKVSGGGDPFDLGGGGFESLGQPDGSISCTKRVRTVVVDSGSGPVEKKEEYIEGGPECEAAFSKGGAGAFTSGTKTVHYTSSSKGSLSDTKTSFTDPFGGDAGLDLGAFMTDNTEDDIPDFQARSVKSIRVERQADYVGKDCVAAHQFHLHGESNGLFKIQPAATAPAVTVYCQQEGLMGGWLLAQQRETGALSFNRTWAEYRNGFGKIDSQGNGEFWLGNENLHLLTNEGETMVKIELEDWEGGVASAEYMIKVGTEAEGFPLHVSGYTGDAGDALVTHNGMKFSTYDRDNDNGKENCATSYGGGWWYNQCQTANLNGVYYRAASKDAENGVIWSTFKPQNYSLKKARMFIRAATF</sequence>
<organism evidence="14 15">
    <name type="scientific">Periophthalmus magnuspinnatus</name>
    <dbReference type="NCBI Taxonomy" id="409849"/>
    <lineage>
        <taxon>Eukaryota</taxon>
        <taxon>Metazoa</taxon>
        <taxon>Chordata</taxon>
        <taxon>Craniata</taxon>
        <taxon>Vertebrata</taxon>
        <taxon>Euteleostomi</taxon>
        <taxon>Actinopterygii</taxon>
        <taxon>Neopterygii</taxon>
        <taxon>Teleostei</taxon>
        <taxon>Neoteleostei</taxon>
        <taxon>Acanthomorphata</taxon>
        <taxon>Gobiaria</taxon>
        <taxon>Gobiiformes</taxon>
        <taxon>Gobioidei</taxon>
        <taxon>Gobiidae</taxon>
        <taxon>Oxudercinae</taxon>
        <taxon>Periophthalmus</taxon>
    </lineage>
</organism>
<dbReference type="Pfam" id="PF00147">
    <property type="entry name" value="Fibrinogen_C"/>
    <property type="match status" value="1"/>
</dbReference>
<evidence type="ECO:0000256" key="10">
    <source>
        <dbReference type="SAM" id="Coils"/>
    </source>
</evidence>
<keyword evidence="15" id="KW-1185">Reference proteome</keyword>
<dbReference type="InterPro" id="IPR020837">
    <property type="entry name" value="Fibrinogen_CS"/>
</dbReference>
<evidence type="ECO:0000256" key="2">
    <source>
        <dbReference type="ARBA" id="ARBA00022525"/>
    </source>
</evidence>
<reference evidence="14" key="1">
    <citation type="submission" date="2025-08" db="UniProtKB">
        <authorList>
            <consortium name="Ensembl"/>
        </authorList>
    </citation>
    <scope>IDENTIFICATION</scope>
</reference>
<dbReference type="GO" id="GO:0072377">
    <property type="term" value="P:blood coagulation, common pathway"/>
    <property type="evidence" value="ECO:0007669"/>
    <property type="project" value="TreeGrafter"/>
</dbReference>
<dbReference type="CDD" id="cd00087">
    <property type="entry name" value="FReD"/>
    <property type="match status" value="1"/>
</dbReference>
<evidence type="ECO:0000256" key="4">
    <source>
        <dbReference type="ARBA" id="ARBA00022729"/>
    </source>
</evidence>
<evidence type="ECO:0000256" key="8">
    <source>
        <dbReference type="ARBA" id="ARBA00023180"/>
    </source>
</evidence>
<feature type="chain" id="PRO_5017483912" description="Fibrinogen C-terminal domain-containing protein" evidence="12">
    <location>
        <begin position="20"/>
        <end position="610"/>
    </location>
</feature>
<dbReference type="PANTHER" id="PTHR47221:SF6">
    <property type="entry name" value="FIBRINOGEN ALPHA CHAIN"/>
    <property type="match status" value="1"/>
</dbReference>
<feature type="region of interest" description="Disordered" evidence="11">
    <location>
        <begin position="245"/>
        <end position="277"/>
    </location>
</feature>
<dbReference type="GO" id="GO:0005577">
    <property type="term" value="C:fibrinogen complex"/>
    <property type="evidence" value="ECO:0007669"/>
    <property type="project" value="InterPro"/>
</dbReference>
<evidence type="ECO:0000259" key="13">
    <source>
        <dbReference type="PROSITE" id="PS51406"/>
    </source>
</evidence>
<dbReference type="Gene3D" id="3.90.215.10">
    <property type="entry name" value="Gamma Fibrinogen, chain A, domain 1"/>
    <property type="match status" value="1"/>
</dbReference>
<dbReference type="InterPro" id="IPR037579">
    <property type="entry name" value="FIB_ANG-like"/>
</dbReference>
<dbReference type="AlphaFoldDB" id="A0A3B3ZQC6"/>
<dbReference type="InterPro" id="IPR036056">
    <property type="entry name" value="Fibrinogen-like_C"/>
</dbReference>
<dbReference type="GO" id="GO:0070527">
    <property type="term" value="P:platelet aggregation"/>
    <property type="evidence" value="ECO:0007669"/>
    <property type="project" value="TreeGrafter"/>
</dbReference>
<keyword evidence="8" id="KW-0325">Glycoprotein</keyword>
<dbReference type="GO" id="GO:0034116">
    <property type="term" value="P:positive regulation of heterotypic cell-cell adhesion"/>
    <property type="evidence" value="ECO:0007669"/>
    <property type="project" value="TreeGrafter"/>
</dbReference>
<dbReference type="PROSITE" id="PS51406">
    <property type="entry name" value="FIBRINOGEN_C_2"/>
    <property type="match status" value="1"/>
</dbReference>
<dbReference type="SMART" id="SM00186">
    <property type="entry name" value="FBG"/>
    <property type="match status" value="1"/>
</dbReference>
<evidence type="ECO:0000256" key="3">
    <source>
        <dbReference type="ARBA" id="ARBA00022696"/>
    </source>
</evidence>
<dbReference type="Gene3D" id="1.20.5.50">
    <property type="match status" value="1"/>
</dbReference>
<dbReference type="Pfam" id="PF08702">
    <property type="entry name" value="Fib_alpha"/>
    <property type="match status" value="1"/>
</dbReference>
<evidence type="ECO:0000313" key="14">
    <source>
        <dbReference type="Ensembl" id="ENSPMGP00000006725.1"/>
    </source>
</evidence>
<dbReference type="GO" id="GO:0005201">
    <property type="term" value="F:extracellular matrix structural constituent"/>
    <property type="evidence" value="ECO:0007669"/>
    <property type="project" value="TreeGrafter"/>
</dbReference>
<name>A0A3B3ZQC6_9GOBI</name>
<dbReference type="InterPro" id="IPR014716">
    <property type="entry name" value="Fibrinogen_a/b/g_C_1"/>
</dbReference>
<dbReference type="GO" id="GO:0051258">
    <property type="term" value="P:protein polymerization"/>
    <property type="evidence" value="ECO:0007669"/>
    <property type="project" value="InterPro"/>
</dbReference>
<dbReference type="STRING" id="409849.ENSPMGP00000006725"/>
<protein>
    <recommendedName>
        <fullName evidence="13">Fibrinogen C-terminal domain-containing protein</fullName>
    </recommendedName>
</protein>
<feature type="compositionally biased region" description="Gly residues" evidence="11">
    <location>
        <begin position="257"/>
        <end position="271"/>
    </location>
</feature>
<dbReference type="Ensembl" id="ENSPMGT00000007154.1">
    <property type="protein sequence ID" value="ENSPMGP00000006725.1"/>
    <property type="gene ID" value="ENSPMGG00000005623.1"/>
</dbReference>